<dbReference type="InterPro" id="IPR007218">
    <property type="entry name" value="DNA_pol_delta_4"/>
</dbReference>
<dbReference type="PANTHER" id="PTHR14303:SF0">
    <property type="entry name" value="DNA POLYMERASE DELTA SUBUNIT 4"/>
    <property type="match status" value="1"/>
</dbReference>
<dbReference type="PANTHER" id="PTHR14303">
    <property type="entry name" value="DNA POLYMERASE DELTA SUBUNIT 4"/>
    <property type="match status" value="1"/>
</dbReference>
<dbReference type="GO" id="GO:0006261">
    <property type="term" value="P:DNA-templated DNA replication"/>
    <property type="evidence" value="ECO:0007669"/>
    <property type="project" value="TreeGrafter"/>
</dbReference>
<evidence type="ECO:0000313" key="3">
    <source>
        <dbReference type="Proteomes" id="UP001165190"/>
    </source>
</evidence>
<accession>A0A9W7GSW1</accession>
<sequence length="95" mass="10854">MKGFYRQKKKQARGTRAKSKSSKPTKSLDMKDGFCDEEQALRQFDMNMAYGPCLGITRVARLERAQRLGLEPPKQIQHLLKGENVKVECLLDGRV</sequence>
<evidence type="ECO:0000313" key="2">
    <source>
        <dbReference type="EMBL" id="GMI63491.1"/>
    </source>
</evidence>
<organism evidence="2 3">
    <name type="scientific">Hibiscus trionum</name>
    <name type="common">Flower of an hour</name>
    <dbReference type="NCBI Taxonomy" id="183268"/>
    <lineage>
        <taxon>Eukaryota</taxon>
        <taxon>Viridiplantae</taxon>
        <taxon>Streptophyta</taxon>
        <taxon>Embryophyta</taxon>
        <taxon>Tracheophyta</taxon>
        <taxon>Spermatophyta</taxon>
        <taxon>Magnoliopsida</taxon>
        <taxon>eudicotyledons</taxon>
        <taxon>Gunneridae</taxon>
        <taxon>Pentapetalae</taxon>
        <taxon>rosids</taxon>
        <taxon>malvids</taxon>
        <taxon>Malvales</taxon>
        <taxon>Malvaceae</taxon>
        <taxon>Malvoideae</taxon>
        <taxon>Hibiscus</taxon>
    </lineage>
</organism>
<protein>
    <submittedName>
        <fullName evidence="2">Polymerase delta 4</fullName>
    </submittedName>
</protein>
<dbReference type="Pfam" id="PF04081">
    <property type="entry name" value="DNA_pol_delta_4"/>
    <property type="match status" value="1"/>
</dbReference>
<keyword evidence="3" id="KW-1185">Reference proteome</keyword>
<dbReference type="GO" id="GO:0003887">
    <property type="term" value="F:DNA-directed DNA polymerase activity"/>
    <property type="evidence" value="ECO:0007669"/>
    <property type="project" value="TreeGrafter"/>
</dbReference>
<reference evidence="2" key="1">
    <citation type="submission" date="2023-05" db="EMBL/GenBank/DDBJ databases">
        <title>Genome and transcriptome analyses reveal genes involved in the formation of fine ridges on petal epidermal cells in Hibiscus trionum.</title>
        <authorList>
            <person name="Koshimizu S."/>
            <person name="Masuda S."/>
            <person name="Ishii T."/>
            <person name="Shirasu K."/>
            <person name="Hoshino A."/>
            <person name="Arita M."/>
        </authorList>
    </citation>
    <scope>NUCLEOTIDE SEQUENCE</scope>
    <source>
        <strain evidence="2">Hamamatsu line</strain>
    </source>
</reference>
<dbReference type="AlphaFoldDB" id="A0A9W7GSW1"/>
<evidence type="ECO:0000256" key="1">
    <source>
        <dbReference type="SAM" id="MobiDB-lite"/>
    </source>
</evidence>
<dbReference type="GO" id="GO:0043625">
    <property type="term" value="C:delta DNA polymerase complex"/>
    <property type="evidence" value="ECO:0007669"/>
    <property type="project" value="TreeGrafter"/>
</dbReference>
<proteinExistence type="predicted"/>
<dbReference type="Proteomes" id="UP001165190">
    <property type="component" value="Unassembled WGS sequence"/>
</dbReference>
<dbReference type="EMBL" id="BSYR01000001">
    <property type="protein sequence ID" value="GMI63491.1"/>
    <property type="molecule type" value="Genomic_DNA"/>
</dbReference>
<feature type="compositionally biased region" description="Basic residues" evidence="1">
    <location>
        <begin position="1"/>
        <end position="23"/>
    </location>
</feature>
<dbReference type="OrthoDB" id="337486at2759"/>
<feature type="region of interest" description="Disordered" evidence="1">
    <location>
        <begin position="1"/>
        <end position="30"/>
    </location>
</feature>
<comment type="caution">
    <text evidence="2">The sequence shown here is derived from an EMBL/GenBank/DDBJ whole genome shotgun (WGS) entry which is preliminary data.</text>
</comment>
<dbReference type="GO" id="GO:0000731">
    <property type="term" value="P:DNA synthesis involved in DNA repair"/>
    <property type="evidence" value="ECO:0007669"/>
    <property type="project" value="InterPro"/>
</dbReference>
<gene>
    <name evidence="2" type="ORF">HRI_000018400</name>
</gene>
<name>A0A9W7GSW1_HIBTR</name>